<sequence length="536" mass="59156">MSSAVYYKFKSQKEPSKVLFDGTGISIFDLKKEILLANKLSDTADSFDLVISNPDTKEEYKDDTEIVSRSMSVTARRLPASRPGKGTAIRYVSGSMPVMGGGRTDLKRTQKVGGTDSVAPAVTTPIPTGNEEDMISAMFQAQGQQWEQTQEHMANATPIYYKPNHQPHVPDHPPPPGYVCYRCGQKGHWIQACPTNNDPTWEGKRVRRTTGIPKSFLKTVAKPADEDSGTYMINGEGEFVVAVADESSWKNFQDKAKASKEQTGKPDDPELEDPISHRLFAKPVKTPCCSTTYSEESIQQSLLDNDFICPKCGADEILLDSLKPDTEMEERVKKYREEKGLNSPKAENAELSSDNGKRKRDSEDESEVTDSSVKRLKEGDDKSKSPDAVDGEISTKDGQNPSMPPLMPGMPPMPPMIPGMPMPPMIPGMPMPPMPMMPGMSFMPNMPMPPFMMGPNNGFTNGGPGNNNNNNNNGPGNFSNNNNGPGNFNNGPGNFNNNGNYNNYNRNNGGRYQSNRGGYNNNKRYQNRNNYYNNNN</sequence>
<protein>
    <submittedName>
        <fullName evidence="1">Uncharacterized protein</fullName>
    </submittedName>
</protein>
<evidence type="ECO:0000313" key="2">
    <source>
        <dbReference type="Proteomes" id="UP000744676"/>
    </source>
</evidence>
<keyword evidence="2" id="KW-1185">Reference proteome</keyword>
<reference evidence="1 2" key="1">
    <citation type="journal article" date="2020" name="Front. Microbiol.">
        <title>Phenotypic and Genetic Characterization of the Cheese Ripening Yeast Geotrichum candidum.</title>
        <authorList>
            <person name="Perkins V."/>
            <person name="Vignola S."/>
            <person name="Lessard M.H."/>
            <person name="Plante P.L."/>
            <person name="Corbeil J."/>
            <person name="Dugat-Bony E."/>
            <person name="Frenette M."/>
            <person name="Labrie S."/>
        </authorList>
    </citation>
    <scope>NUCLEOTIDE SEQUENCE [LARGE SCALE GENOMIC DNA]</scope>
    <source>
        <strain evidence="1 2">LMA-1147</strain>
    </source>
</reference>
<accession>A0ACB6V8P6</accession>
<dbReference type="EMBL" id="QVQA01000011">
    <property type="protein sequence ID" value="KAF5101527.1"/>
    <property type="molecule type" value="Genomic_DNA"/>
</dbReference>
<name>A0ACB6V8P6_9ASCO</name>
<gene>
    <name evidence="1" type="ORF">D0Z00_000802</name>
</gene>
<organism evidence="1 2">
    <name type="scientific">Geotrichum galactomycetum</name>
    <dbReference type="NCBI Taxonomy" id="27317"/>
    <lineage>
        <taxon>Eukaryota</taxon>
        <taxon>Fungi</taxon>
        <taxon>Dikarya</taxon>
        <taxon>Ascomycota</taxon>
        <taxon>Saccharomycotina</taxon>
        <taxon>Dipodascomycetes</taxon>
        <taxon>Dipodascales</taxon>
        <taxon>Dipodascaceae</taxon>
        <taxon>Geotrichum</taxon>
    </lineage>
</organism>
<proteinExistence type="predicted"/>
<comment type="caution">
    <text evidence="1">The sequence shown here is derived from an EMBL/GenBank/DDBJ whole genome shotgun (WGS) entry which is preliminary data.</text>
</comment>
<dbReference type="Proteomes" id="UP000744676">
    <property type="component" value="Unassembled WGS sequence"/>
</dbReference>
<evidence type="ECO:0000313" key="1">
    <source>
        <dbReference type="EMBL" id="KAF5101527.1"/>
    </source>
</evidence>